<reference evidence="1" key="1">
    <citation type="submission" date="2020-04" db="EMBL/GenBank/DDBJ databases">
        <authorList>
            <person name="Alioto T."/>
            <person name="Alioto T."/>
            <person name="Gomez Garrido J."/>
        </authorList>
    </citation>
    <scope>NUCLEOTIDE SEQUENCE</scope>
    <source>
        <strain evidence="1">A484AB</strain>
    </source>
</reference>
<evidence type="ECO:0000313" key="2">
    <source>
        <dbReference type="Proteomes" id="UP001152795"/>
    </source>
</evidence>
<organism evidence="1 2">
    <name type="scientific">Paramuricea clavata</name>
    <name type="common">Red gorgonian</name>
    <name type="synonym">Violescent sea-whip</name>
    <dbReference type="NCBI Taxonomy" id="317549"/>
    <lineage>
        <taxon>Eukaryota</taxon>
        <taxon>Metazoa</taxon>
        <taxon>Cnidaria</taxon>
        <taxon>Anthozoa</taxon>
        <taxon>Octocorallia</taxon>
        <taxon>Malacalcyonacea</taxon>
        <taxon>Plexauridae</taxon>
        <taxon>Paramuricea</taxon>
    </lineage>
</organism>
<dbReference type="Proteomes" id="UP001152795">
    <property type="component" value="Unassembled WGS sequence"/>
</dbReference>
<protein>
    <submittedName>
        <fullName evidence="1">Uncharacterized protein</fullName>
    </submittedName>
</protein>
<sequence>MRCNRTSDKIGCFKRSLPFMGVKLFDILVMTDRDWTAPQYGGQDIDWFNWADYIHGFRCRCYERLKQLAKDNDKKYHHFSISNYGECWTSEDIIYDLAKLGLDDTCVGDDFLSCRLETESECFGAANSQFVYHVHYEHEPHVDEFEILNSECTIETLTVCISPSTSYASSTVQP</sequence>
<name>A0A6S7JBL4_PARCT</name>
<accession>A0A6S7JBL4</accession>
<evidence type="ECO:0000313" key="1">
    <source>
        <dbReference type="EMBL" id="CAB4014492.1"/>
    </source>
</evidence>
<dbReference type="OrthoDB" id="5988231at2759"/>
<dbReference type="EMBL" id="CACRXK020008326">
    <property type="protein sequence ID" value="CAB4014492.1"/>
    <property type="molecule type" value="Genomic_DNA"/>
</dbReference>
<proteinExistence type="predicted"/>
<keyword evidence="2" id="KW-1185">Reference proteome</keyword>
<gene>
    <name evidence="1" type="ORF">PACLA_8A059223</name>
</gene>
<dbReference type="AlphaFoldDB" id="A0A6S7JBL4"/>
<comment type="caution">
    <text evidence="1">The sequence shown here is derived from an EMBL/GenBank/DDBJ whole genome shotgun (WGS) entry which is preliminary data.</text>
</comment>